<dbReference type="InterPro" id="IPR036249">
    <property type="entry name" value="Thioredoxin-like_sf"/>
</dbReference>
<evidence type="ECO:0000256" key="2">
    <source>
        <dbReference type="ARBA" id="ARBA00022748"/>
    </source>
</evidence>
<evidence type="ECO:0000313" key="7">
    <source>
        <dbReference type="Proteomes" id="UP000503278"/>
    </source>
</evidence>
<comment type="subcellular location">
    <subcellularLocation>
        <location evidence="1">Cell envelope</location>
    </subcellularLocation>
</comment>
<keyword evidence="4" id="KW-0676">Redox-active center</keyword>
<evidence type="ECO:0000256" key="3">
    <source>
        <dbReference type="ARBA" id="ARBA00023157"/>
    </source>
</evidence>
<dbReference type="PANTHER" id="PTHR42852:SF6">
    <property type="entry name" value="THIOL:DISULFIDE INTERCHANGE PROTEIN DSBE"/>
    <property type="match status" value="1"/>
</dbReference>
<dbReference type="InterPro" id="IPR025380">
    <property type="entry name" value="DUF4369"/>
</dbReference>
<evidence type="ECO:0000256" key="1">
    <source>
        <dbReference type="ARBA" id="ARBA00004196"/>
    </source>
</evidence>
<dbReference type="EMBL" id="CP051682">
    <property type="protein sequence ID" value="QJD96609.1"/>
    <property type="molecule type" value="Genomic_DNA"/>
</dbReference>
<proteinExistence type="predicted"/>
<name>A0A7L5E2Q1_9SPHI</name>
<dbReference type="GO" id="GO:0030313">
    <property type="term" value="C:cell envelope"/>
    <property type="evidence" value="ECO:0007669"/>
    <property type="project" value="UniProtKB-SubCell"/>
</dbReference>
<evidence type="ECO:0000259" key="5">
    <source>
        <dbReference type="Pfam" id="PF14289"/>
    </source>
</evidence>
<dbReference type="GO" id="GO:0017004">
    <property type="term" value="P:cytochrome complex assembly"/>
    <property type="evidence" value="ECO:0007669"/>
    <property type="project" value="UniProtKB-KW"/>
</dbReference>
<dbReference type="Gene3D" id="3.40.30.10">
    <property type="entry name" value="Glutaredoxin"/>
    <property type="match status" value="1"/>
</dbReference>
<dbReference type="RefSeq" id="WP_169608086.1">
    <property type="nucleotide sequence ID" value="NZ_CP051682.1"/>
</dbReference>
<accession>A0A7L5E2Q1</accession>
<evidence type="ECO:0000313" key="6">
    <source>
        <dbReference type="EMBL" id="QJD96609.1"/>
    </source>
</evidence>
<dbReference type="PROSITE" id="PS51257">
    <property type="entry name" value="PROKAR_LIPOPROTEIN"/>
    <property type="match status" value="1"/>
</dbReference>
<organism evidence="6 7">
    <name type="scientific">Mucilaginibacter robiniae</name>
    <dbReference type="NCBI Taxonomy" id="2728022"/>
    <lineage>
        <taxon>Bacteria</taxon>
        <taxon>Pseudomonadati</taxon>
        <taxon>Bacteroidota</taxon>
        <taxon>Sphingobacteriia</taxon>
        <taxon>Sphingobacteriales</taxon>
        <taxon>Sphingobacteriaceae</taxon>
        <taxon>Mucilaginibacter</taxon>
    </lineage>
</organism>
<feature type="domain" description="DUF4369" evidence="5">
    <location>
        <begin position="25"/>
        <end position="110"/>
    </location>
</feature>
<evidence type="ECO:0000256" key="4">
    <source>
        <dbReference type="ARBA" id="ARBA00023284"/>
    </source>
</evidence>
<dbReference type="SUPFAM" id="SSF52833">
    <property type="entry name" value="Thioredoxin-like"/>
    <property type="match status" value="1"/>
</dbReference>
<dbReference type="InterPro" id="IPR050553">
    <property type="entry name" value="Thioredoxin_ResA/DsbE_sf"/>
</dbReference>
<sequence>MKYHQLLLLSALIAAGCKKPAAHITINGNITGLNNAVYLLKGEVGDTLGNNNISNGTFKIDTPLNNPGYGNLTLIQNGVEHKESYEIYMEPGEYTLNSNLQHLSNYPKITSSSKIQQELSNYYQLYDQLAAGAHAKSVKAEAQLNNKKSLALTKDAYVALINKVSAAEQEEKKAQVKALQAFVEQNPQSVASAHLMDKLNLEDNVPAYNALFNKLSVAARNSEDGKRISAKLSILTKLQPGVKAPDINGTTPDGKKFDVASLDKKGYIIDFWRAGNEASRVVHQDMIHVLQKDKYGRQFGIISISLDSKRDWWTKAIADDHMSWSQYSDLKGDDSPNAVNWAIGTIPTYYLVDSKWRIIERNVDHNRLLYDITEYLSKH</sequence>
<dbReference type="AlphaFoldDB" id="A0A7L5E2Q1"/>
<dbReference type="Proteomes" id="UP000503278">
    <property type="component" value="Chromosome"/>
</dbReference>
<keyword evidence="3" id="KW-1015">Disulfide bond</keyword>
<protein>
    <recommendedName>
        <fullName evidence="5">DUF4369 domain-containing protein</fullName>
    </recommendedName>
</protein>
<keyword evidence="7" id="KW-1185">Reference proteome</keyword>
<dbReference type="PANTHER" id="PTHR42852">
    <property type="entry name" value="THIOL:DISULFIDE INTERCHANGE PROTEIN DSBE"/>
    <property type="match status" value="1"/>
</dbReference>
<reference evidence="6 7" key="1">
    <citation type="submission" date="2020-04" db="EMBL/GenBank/DDBJ databases">
        <title>Genome sequencing of novel species.</title>
        <authorList>
            <person name="Heo J."/>
            <person name="Kim S.-J."/>
            <person name="Kim J.-S."/>
            <person name="Hong S.-B."/>
            <person name="Kwon S.-W."/>
        </authorList>
    </citation>
    <scope>NUCLEOTIDE SEQUENCE [LARGE SCALE GENOMIC DNA]</scope>
    <source>
        <strain evidence="6 7">F39-2</strain>
    </source>
</reference>
<dbReference type="KEGG" id="mrob:HH214_12320"/>
<dbReference type="Pfam" id="PF14289">
    <property type="entry name" value="DUF4369"/>
    <property type="match status" value="1"/>
</dbReference>
<gene>
    <name evidence="6" type="ORF">HH214_12320</name>
</gene>
<keyword evidence="2" id="KW-0201">Cytochrome c-type biogenesis</keyword>